<name>A0A6G0U006_APHGL</name>
<dbReference type="EMBL" id="VYZN01000011">
    <property type="protein sequence ID" value="KAE9542394.1"/>
    <property type="molecule type" value="Genomic_DNA"/>
</dbReference>
<dbReference type="AlphaFoldDB" id="A0A6G0U006"/>
<protein>
    <submittedName>
        <fullName evidence="1">Uncharacterized protein</fullName>
    </submittedName>
</protein>
<proteinExistence type="predicted"/>
<accession>A0A6G0U006</accession>
<sequence>MSSNFIKKENTSEIIQANLLKYTFLAKRQELHKNVVPMKYRNNNKLAIIRLENEQTNLLTNLNIALSKSKMKHDKKNRKAINKLCNKKTQACENLQLFNRYLGVLNEEIRLSQIKNSEKHEYLKNQKSKTFKEPKINCNLNNVLFRHTRIYNSKVKEQKELRHTLDGLIQQLGKKKEKYDSIMYQLNKAAKLLKRVGENALKSNKDREQAHINLLAFQETSRMEKKQRGLRMYMAEYKFKNDIESCEFLQRKRKLFKIIVSYSNLNITVKDGERYNSQVIYNGKEDIKENNIQNDNEELITLMKHLVHISGDTDLKMIVENVLKINYNKKSLFRHLMFLEQQCLDLENSINHDQNIAIDEKILNDNRISHNECILKQYFETVQTNGRILKSTQDLTDNMKIMYEELCDKIYTYICRPLKIKINEPLNEKNILEYMTEIENKSYELLYKINCIENSCITGQTEDPMTSDGESTQNLIIKDYNGIEVKMHQILQMEEVDSTQHLLDNGLNNSQTLTTCQE</sequence>
<dbReference type="Proteomes" id="UP000475862">
    <property type="component" value="Unassembled WGS sequence"/>
</dbReference>
<evidence type="ECO:0000313" key="1">
    <source>
        <dbReference type="EMBL" id="KAE9542394.1"/>
    </source>
</evidence>
<gene>
    <name evidence="1" type="ORF">AGLY_003521</name>
</gene>
<organism evidence="1 2">
    <name type="scientific">Aphis glycines</name>
    <name type="common">Soybean aphid</name>
    <dbReference type="NCBI Taxonomy" id="307491"/>
    <lineage>
        <taxon>Eukaryota</taxon>
        <taxon>Metazoa</taxon>
        <taxon>Ecdysozoa</taxon>
        <taxon>Arthropoda</taxon>
        <taxon>Hexapoda</taxon>
        <taxon>Insecta</taxon>
        <taxon>Pterygota</taxon>
        <taxon>Neoptera</taxon>
        <taxon>Paraneoptera</taxon>
        <taxon>Hemiptera</taxon>
        <taxon>Sternorrhyncha</taxon>
        <taxon>Aphidomorpha</taxon>
        <taxon>Aphidoidea</taxon>
        <taxon>Aphididae</taxon>
        <taxon>Aphidini</taxon>
        <taxon>Aphis</taxon>
        <taxon>Aphis</taxon>
    </lineage>
</organism>
<reference evidence="1 2" key="1">
    <citation type="submission" date="2019-08" db="EMBL/GenBank/DDBJ databases">
        <title>The genome of the soybean aphid Biotype 1, its phylome, world population structure and adaptation to the North American continent.</title>
        <authorList>
            <person name="Giordano R."/>
            <person name="Donthu R.K."/>
            <person name="Hernandez A.G."/>
            <person name="Wright C.L."/>
            <person name="Zimin A.V."/>
        </authorList>
    </citation>
    <scope>NUCLEOTIDE SEQUENCE [LARGE SCALE GENOMIC DNA]</scope>
    <source>
        <tissue evidence="1">Whole aphids</tissue>
    </source>
</reference>
<evidence type="ECO:0000313" key="2">
    <source>
        <dbReference type="Proteomes" id="UP000475862"/>
    </source>
</evidence>
<dbReference type="OrthoDB" id="6594413at2759"/>
<keyword evidence="2" id="KW-1185">Reference proteome</keyword>
<comment type="caution">
    <text evidence="1">The sequence shown here is derived from an EMBL/GenBank/DDBJ whole genome shotgun (WGS) entry which is preliminary data.</text>
</comment>